<protein>
    <submittedName>
        <fullName evidence="1">Uncharacterized protein</fullName>
    </submittedName>
</protein>
<dbReference type="EMBL" id="LAZR01031381">
    <property type="protein sequence ID" value="KKL53923.1"/>
    <property type="molecule type" value="Genomic_DNA"/>
</dbReference>
<accession>A0A0F9CX28</accession>
<reference evidence="1" key="1">
    <citation type="journal article" date="2015" name="Nature">
        <title>Complex archaea that bridge the gap between prokaryotes and eukaryotes.</title>
        <authorList>
            <person name="Spang A."/>
            <person name="Saw J.H."/>
            <person name="Jorgensen S.L."/>
            <person name="Zaremba-Niedzwiedzka K."/>
            <person name="Martijn J."/>
            <person name="Lind A.E."/>
            <person name="van Eijk R."/>
            <person name="Schleper C."/>
            <person name="Guy L."/>
            <person name="Ettema T.J."/>
        </authorList>
    </citation>
    <scope>NUCLEOTIDE SEQUENCE</scope>
</reference>
<dbReference type="AlphaFoldDB" id="A0A0F9CX28"/>
<name>A0A0F9CX28_9ZZZZ</name>
<comment type="caution">
    <text evidence="1">The sequence shown here is derived from an EMBL/GenBank/DDBJ whole genome shotgun (WGS) entry which is preliminary data.</text>
</comment>
<gene>
    <name evidence="1" type="ORF">LCGC14_2270600</name>
</gene>
<feature type="non-terminal residue" evidence="1">
    <location>
        <position position="39"/>
    </location>
</feature>
<evidence type="ECO:0000313" key="1">
    <source>
        <dbReference type="EMBL" id="KKL53923.1"/>
    </source>
</evidence>
<sequence length="39" mass="4683">MTVMRERMLQSKWYRVVLLLLLFSMSGGSIVYLIQIIHR</sequence>
<proteinExistence type="predicted"/>
<organism evidence="1">
    <name type="scientific">marine sediment metagenome</name>
    <dbReference type="NCBI Taxonomy" id="412755"/>
    <lineage>
        <taxon>unclassified sequences</taxon>
        <taxon>metagenomes</taxon>
        <taxon>ecological metagenomes</taxon>
    </lineage>
</organism>